<protein>
    <recommendedName>
        <fullName evidence="5">ABC transporter domain-containing protein</fullName>
    </recommendedName>
</protein>
<evidence type="ECO:0000313" key="6">
    <source>
        <dbReference type="EMBL" id="KAH8031457.1"/>
    </source>
</evidence>
<dbReference type="PANTHER" id="PTHR24223:SF443">
    <property type="entry name" value="MULTIDRUG-RESISTANCE LIKE PROTEIN 1, ISOFORM I"/>
    <property type="match status" value="1"/>
</dbReference>
<accession>A0A9J6EB34</accession>
<evidence type="ECO:0000256" key="3">
    <source>
        <dbReference type="ARBA" id="ARBA00022741"/>
    </source>
</evidence>
<reference evidence="6" key="1">
    <citation type="journal article" date="2020" name="Cell">
        <title>Large-Scale Comparative Analyses of Tick Genomes Elucidate Their Genetic Diversity and Vector Capacities.</title>
        <authorList>
            <consortium name="Tick Genome and Microbiome Consortium (TIGMIC)"/>
            <person name="Jia N."/>
            <person name="Wang J."/>
            <person name="Shi W."/>
            <person name="Du L."/>
            <person name="Sun Y."/>
            <person name="Zhan W."/>
            <person name="Jiang J.F."/>
            <person name="Wang Q."/>
            <person name="Zhang B."/>
            <person name="Ji P."/>
            <person name="Bell-Sakyi L."/>
            <person name="Cui X.M."/>
            <person name="Yuan T.T."/>
            <person name="Jiang B.G."/>
            <person name="Yang W.F."/>
            <person name="Lam T.T."/>
            <person name="Chang Q.C."/>
            <person name="Ding S.J."/>
            <person name="Wang X.J."/>
            <person name="Zhu J.G."/>
            <person name="Ruan X.D."/>
            <person name="Zhao L."/>
            <person name="Wei J.T."/>
            <person name="Ye R.Z."/>
            <person name="Que T.C."/>
            <person name="Du C.H."/>
            <person name="Zhou Y.H."/>
            <person name="Cheng J.X."/>
            <person name="Dai P.F."/>
            <person name="Guo W.B."/>
            <person name="Han X.H."/>
            <person name="Huang E.J."/>
            <person name="Li L.F."/>
            <person name="Wei W."/>
            <person name="Gao Y.C."/>
            <person name="Liu J.Z."/>
            <person name="Shao H.Z."/>
            <person name="Wang X."/>
            <person name="Wang C.C."/>
            <person name="Yang T.C."/>
            <person name="Huo Q.B."/>
            <person name="Li W."/>
            <person name="Chen H.Y."/>
            <person name="Chen S.E."/>
            <person name="Zhou L.G."/>
            <person name="Ni X.B."/>
            <person name="Tian J.H."/>
            <person name="Sheng Y."/>
            <person name="Liu T."/>
            <person name="Pan Y.S."/>
            <person name="Xia L.Y."/>
            <person name="Li J."/>
            <person name="Zhao F."/>
            <person name="Cao W.C."/>
        </authorList>
    </citation>
    <scope>NUCLEOTIDE SEQUENCE</scope>
    <source>
        <strain evidence="6">Rmic-2018</strain>
    </source>
</reference>
<reference evidence="6" key="2">
    <citation type="submission" date="2021-09" db="EMBL/GenBank/DDBJ databases">
        <authorList>
            <person name="Jia N."/>
            <person name="Wang J."/>
            <person name="Shi W."/>
            <person name="Du L."/>
            <person name="Sun Y."/>
            <person name="Zhan W."/>
            <person name="Jiang J."/>
            <person name="Wang Q."/>
            <person name="Zhang B."/>
            <person name="Ji P."/>
            <person name="Sakyi L.B."/>
            <person name="Cui X."/>
            <person name="Yuan T."/>
            <person name="Jiang B."/>
            <person name="Yang W."/>
            <person name="Lam T.T.-Y."/>
            <person name="Chang Q."/>
            <person name="Ding S."/>
            <person name="Wang X."/>
            <person name="Zhu J."/>
            <person name="Ruan X."/>
            <person name="Zhao L."/>
            <person name="Wei J."/>
            <person name="Que T."/>
            <person name="Du C."/>
            <person name="Cheng J."/>
            <person name="Dai P."/>
            <person name="Han X."/>
            <person name="Huang E."/>
            <person name="Gao Y."/>
            <person name="Liu J."/>
            <person name="Shao H."/>
            <person name="Ye R."/>
            <person name="Li L."/>
            <person name="Wei W."/>
            <person name="Wang X."/>
            <person name="Wang C."/>
            <person name="Huo Q."/>
            <person name="Li W."/>
            <person name="Guo W."/>
            <person name="Chen H."/>
            <person name="Chen S."/>
            <person name="Zhou L."/>
            <person name="Zhou L."/>
            <person name="Ni X."/>
            <person name="Tian J."/>
            <person name="Zhou Y."/>
            <person name="Sheng Y."/>
            <person name="Liu T."/>
            <person name="Pan Y."/>
            <person name="Xia L."/>
            <person name="Li J."/>
            <person name="Zhao F."/>
            <person name="Cao W."/>
        </authorList>
    </citation>
    <scope>NUCLEOTIDE SEQUENCE</scope>
    <source>
        <strain evidence="6">Rmic-2018</strain>
        <tissue evidence="6">Larvae</tissue>
    </source>
</reference>
<feature type="domain" description="ABC transporter" evidence="5">
    <location>
        <begin position="69"/>
        <end position="102"/>
    </location>
</feature>
<keyword evidence="4" id="KW-0067">ATP-binding</keyword>
<dbReference type="VEuPathDB" id="VectorBase:LOC119164993"/>
<proteinExistence type="predicted"/>
<dbReference type="AlphaFoldDB" id="A0A9J6EB34"/>
<comment type="caution">
    <text evidence="6">The sequence shown here is derived from an EMBL/GenBank/DDBJ whole genome shotgun (WGS) entry which is preliminary data.</text>
</comment>
<comment type="subcellular location">
    <subcellularLocation>
        <location evidence="1">Endomembrane system</location>
        <topology evidence="1">Multi-pass membrane protein</topology>
    </subcellularLocation>
</comment>
<evidence type="ECO:0000313" key="7">
    <source>
        <dbReference type="Proteomes" id="UP000821866"/>
    </source>
</evidence>
<name>A0A9J6EB34_RHIMP</name>
<dbReference type="SUPFAM" id="SSF52540">
    <property type="entry name" value="P-loop containing nucleoside triphosphate hydrolases"/>
    <property type="match status" value="1"/>
</dbReference>
<dbReference type="GO" id="GO:0012505">
    <property type="term" value="C:endomembrane system"/>
    <property type="evidence" value="ECO:0007669"/>
    <property type="project" value="UniProtKB-SubCell"/>
</dbReference>
<evidence type="ECO:0000256" key="1">
    <source>
        <dbReference type="ARBA" id="ARBA00004127"/>
    </source>
</evidence>
<dbReference type="InterPro" id="IPR003439">
    <property type="entry name" value="ABC_transporter-like_ATP-bd"/>
</dbReference>
<dbReference type="InterPro" id="IPR027417">
    <property type="entry name" value="P-loop_NTPase"/>
</dbReference>
<evidence type="ECO:0000256" key="4">
    <source>
        <dbReference type="ARBA" id="ARBA00022840"/>
    </source>
</evidence>
<evidence type="ECO:0000259" key="5">
    <source>
        <dbReference type="Pfam" id="PF00005"/>
    </source>
</evidence>
<dbReference type="GO" id="GO:0042626">
    <property type="term" value="F:ATPase-coupled transmembrane transporter activity"/>
    <property type="evidence" value="ECO:0007669"/>
    <property type="project" value="TreeGrafter"/>
</dbReference>
<dbReference type="PANTHER" id="PTHR24223">
    <property type="entry name" value="ATP-BINDING CASSETTE SUB-FAMILY C"/>
    <property type="match status" value="1"/>
</dbReference>
<dbReference type="EMBL" id="JABSTU010000005">
    <property type="protein sequence ID" value="KAH8031457.1"/>
    <property type="molecule type" value="Genomic_DNA"/>
</dbReference>
<keyword evidence="3" id="KW-0547">Nucleotide-binding</keyword>
<gene>
    <name evidence="6" type="ORF">HPB51_017229</name>
</gene>
<keyword evidence="7" id="KW-1185">Reference proteome</keyword>
<sequence>MLRMNLAMCPDVISNFIQSSVSLNRIAEFLEAEEKDTDVIGSDPGEGNAIRFSNASFTWTPDSDDPPFLQDINLAIPKGQLVGVFGLVGCGKSSFLNTMLGRDGSRRR</sequence>
<dbReference type="GO" id="GO:0005524">
    <property type="term" value="F:ATP binding"/>
    <property type="evidence" value="ECO:0007669"/>
    <property type="project" value="UniProtKB-KW"/>
</dbReference>
<evidence type="ECO:0000256" key="2">
    <source>
        <dbReference type="ARBA" id="ARBA00022737"/>
    </source>
</evidence>
<dbReference type="Pfam" id="PF00005">
    <property type="entry name" value="ABC_tran"/>
    <property type="match status" value="1"/>
</dbReference>
<organism evidence="6 7">
    <name type="scientific">Rhipicephalus microplus</name>
    <name type="common">Cattle tick</name>
    <name type="synonym">Boophilus microplus</name>
    <dbReference type="NCBI Taxonomy" id="6941"/>
    <lineage>
        <taxon>Eukaryota</taxon>
        <taxon>Metazoa</taxon>
        <taxon>Ecdysozoa</taxon>
        <taxon>Arthropoda</taxon>
        <taxon>Chelicerata</taxon>
        <taxon>Arachnida</taxon>
        <taxon>Acari</taxon>
        <taxon>Parasitiformes</taxon>
        <taxon>Ixodida</taxon>
        <taxon>Ixodoidea</taxon>
        <taxon>Ixodidae</taxon>
        <taxon>Rhipicephalinae</taxon>
        <taxon>Rhipicephalus</taxon>
        <taxon>Boophilus</taxon>
    </lineage>
</organism>
<dbReference type="Gene3D" id="3.40.50.300">
    <property type="entry name" value="P-loop containing nucleotide triphosphate hydrolases"/>
    <property type="match status" value="1"/>
</dbReference>
<dbReference type="GO" id="GO:0016020">
    <property type="term" value="C:membrane"/>
    <property type="evidence" value="ECO:0007669"/>
    <property type="project" value="TreeGrafter"/>
</dbReference>
<dbReference type="Proteomes" id="UP000821866">
    <property type="component" value="Chromosome 3"/>
</dbReference>
<keyword evidence="2" id="KW-0677">Repeat</keyword>
<dbReference type="GO" id="GO:0016887">
    <property type="term" value="F:ATP hydrolysis activity"/>
    <property type="evidence" value="ECO:0007669"/>
    <property type="project" value="InterPro"/>
</dbReference>
<dbReference type="InterPro" id="IPR050173">
    <property type="entry name" value="ABC_transporter_C-like"/>
</dbReference>